<keyword evidence="1" id="KW-0472">Membrane</keyword>
<comment type="caution">
    <text evidence="2">The sequence shown here is derived from an EMBL/GenBank/DDBJ whole genome shotgun (WGS) entry which is preliminary data.</text>
</comment>
<proteinExistence type="predicted"/>
<feature type="transmembrane region" description="Helical" evidence="1">
    <location>
        <begin position="6"/>
        <end position="26"/>
    </location>
</feature>
<accession>A0ABU9W7N1</accession>
<dbReference type="Proteomes" id="UP001425155">
    <property type="component" value="Unassembled WGS sequence"/>
</dbReference>
<dbReference type="EMBL" id="JBCLVG010000003">
    <property type="protein sequence ID" value="MEN1947858.1"/>
    <property type="molecule type" value="Genomic_DNA"/>
</dbReference>
<evidence type="ECO:0000313" key="2">
    <source>
        <dbReference type="EMBL" id="MEN1947858.1"/>
    </source>
</evidence>
<organism evidence="2 3">
    <name type="scientific">Leifsonia stereocauli</name>
    <dbReference type="NCBI Taxonomy" id="3134136"/>
    <lineage>
        <taxon>Bacteria</taxon>
        <taxon>Bacillati</taxon>
        <taxon>Actinomycetota</taxon>
        <taxon>Actinomycetes</taxon>
        <taxon>Micrococcales</taxon>
        <taxon>Microbacteriaceae</taxon>
        <taxon>Leifsonia</taxon>
    </lineage>
</organism>
<gene>
    <name evidence="2" type="ORF">WJX64_14970</name>
</gene>
<keyword evidence="3" id="KW-1185">Reference proteome</keyword>
<keyword evidence="1" id="KW-1133">Transmembrane helix</keyword>
<name>A0ABU9W7N1_9MICO</name>
<reference evidence="2 3" key="1">
    <citation type="submission" date="2024-03" db="EMBL/GenBank/DDBJ databases">
        <title>YIM 134122 draft genome.</title>
        <authorList>
            <person name="Zuo S."/>
            <person name="Xiong L."/>
        </authorList>
    </citation>
    <scope>NUCLEOTIDE SEQUENCE [LARGE SCALE GENOMIC DNA]</scope>
    <source>
        <strain evidence="2 3">YIM 134122</strain>
    </source>
</reference>
<keyword evidence="1" id="KW-0812">Transmembrane</keyword>
<evidence type="ECO:0000256" key="1">
    <source>
        <dbReference type="SAM" id="Phobius"/>
    </source>
</evidence>
<evidence type="ECO:0000313" key="3">
    <source>
        <dbReference type="Proteomes" id="UP001425155"/>
    </source>
</evidence>
<protein>
    <submittedName>
        <fullName evidence="2">Uncharacterized protein</fullName>
    </submittedName>
</protein>
<dbReference type="RefSeq" id="WP_342115521.1">
    <property type="nucleotide sequence ID" value="NZ_JBCAUN010000003.1"/>
</dbReference>
<sequence>MEPGSIADWVMVAATLGAVVVAGIALRFSRKANQSSTEANRIAQAVYADDVRARNEAQARLVFASTLGASVYRKDEPIPQHDGEHSMTQVGGGVLGTSNRPGEFVALEDMQIIDLEIFNGSTEVIGAFQTQLYDPRNQTIVPGSVGSEFIRPGEKTPRIRVAVPGVTSHYVPEISFRDSAGLFWSRRGYEPVQPLDQARRDLFDSLDRLRGGRL</sequence>